<protein>
    <recommendedName>
        <fullName evidence="4">Protein kinase domain-containing protein</fullName>
    </recommendedName>
</protein>
<gene>
    <name evidence="5" type="ORF">OSB1V03_LOCUS4490</name>
</gene>
<dbReference type="Gene3D" id="1.10.510.10">
    <property type="entry name" value="Transferase(Phosphotransferase) domain 1"/>
    <property type="match status" value="1"/>
</dbReference>
<dbReference type="Proteomes" id="UP000759131">
    <property type="component" value="Unassembled WGS sequence"/>
</dbReference>
<dbReference type="GO" id="GO:0035556">
    <property type="term" value="P:intracellular signal transduction"/>
    <property type="evidence" value="ECO:0007669"/>
    <property type="project" value="TreeGrafter"/>
</dbReference>
<dbReference type="PROSITE" id="PS50011">
    <property type="entry name" value="PROTEIN_KINASE_DOM"/>
    <property type="match status" value="1"/>
</dbReference>
<feature type="domain" description="Protein kinase" evidence="4">
    <location>
        <begin position="166"/>
        <end position="432"/>
    </location>
</feature>
<evidence type="ECO:0000256" key="1">
    <source>
        <dbReference type="ARBA" id="ARBA00022741"/>
    </source>
</evidence>
<dbReference type="AlphaFoldDB" id="A0A7R9KJL5"/>
<dbReference type="Pfam" id="PF00069">
    <property type="entry name" value="Pkinase"/>
    <property type="match status" value="1"/>
</dbReference>
<organism evidence="5">
    <name type="scientific">Medioppia subpectinata</name>
    <dbReference type="NCBI Taxonomy" id="1979941"/>
    <lineage>
        <taxon>Eukaryota</taxon>
        <taxon>Metazoa</taxon>
        <taxon>Ecdysozoa</taxon>
        <taxon>Arthropoda</taxon>
        <taxon>Chelicerata</taxon>
        <taxon>Arachnida</taxon>
        <taxon>Acari</taxon>
        <taxon>Acariformes</taxon>
        <taxon>Sarcoptiformes</taxon>
        <taxon>Oribatida</taxon>
        <taxon>Brachypylina</taxon>
        <taxon>Oppioidea</taxon>
        <taxon>Oppiidae</taxon>
        <taxon>Medioppia</taxon>
    </lineage>
</organism>
<dbReference type="InterPro" id="IPR000719">
    <property type="entry name" value="Prot_kinase_dom"/>
</dbReference>
<dbReference type="EMBL" id="CAJPIZ010002058">
    <property type="protein sequence ID" value="CAG2104473.1"/>
    <property type="molecule type" value="Genomic_DNA"/>
</dbReference>
<evidence type="ECO:0000256" key="3">
    <source>
        <dbReference type="SAM" id="MobiDB-lite"/>
    </source>
</evidence>
<keyword evidence="1" id="KW-0547">Nucleotide-binding</keyword>
<dbReference type="EMBL" id="OC856633">
    <property type="protein sequence ID" value="CAD7624043.1"/>
    <property type="molecule type" value="Genomic_DNA"/>
</dbReference>
<accession>A0A7R9KJL5</accession>
<dbReference type="GO" id="GO:0004674">
    <property type="term" value="F:protein serine/threonine kinase activity"/>
    <property type="evidence" value="ECO:0007669"/>
    <property type="project" value="TreeGrafter"/>
</dbReference>
<dbReference type="GO" id="GO:0005524">
    <property type="term" value="F:ATP binding"/>
    <property type="evidence" value="ECO:0007669"/>
    <property type="project" value="UniProtKB-KW"/>
</dbReference>
<keyword evidence="2" id="KW-0067">ATP-binding</keyword>
<dbReference type="OrthoDB" id="6510901at2759"/>
<dbReference type="PANTHER" id="PTHR24346:SF30">
    <property type="entry name" value="MATERNAL EMBRYONIC LEUCINE ZIPPER KINASE"/>
    <property type="match status" value="1"/>
</dbReference>
<evidence type="ECO:0000259" key="4">
    <source>
        <dbReference type="PROSITE" id="PS50011"/>
    </source>
</evidence>
<evidence type="ECO:0000256" key="2">
    <source>
        <dbReference type="ARBA" id="ARBA00022840"/>
    </source>
</evidence>
<evidence type="ECO:0000313" key="5">
    <source>
        <dbReference type="EMBL" id="CAD7624043.1"/>
    </source>
</evidence>
<dbReference type="SUPFAM" id="SSF56112">
    <property type="entry name" value="Protein kinase-like (PK-like)"/>
    <property type="match status" value="1"/>
</dbReference>
<feature type="region of interest" description="Disordered" evidence="3">
    <location>
        <begin position="64"/>
        <end position="83"/>
    </location>
</feature>
<evidence type="ECO:0000313" key="6">
    <source>
        <dbReference type="Proteomes" id="UP000759131"/>
    </source>
</evidence>
<name>A0A7R9KJL5_9ACAR</name>
<reference evidence="5" key="1">
    <citation type="submission" date="2020-11" db="EMBL/GenBank/DDBJ databases">
        <authorList>
            <person name="Tran Van P."/>
        </authorList>
    </citation>
    <scope>NUCLEOTIDE SEQUENCE</scope>
</reference>
<dbReference type="PANTHER" id="PTHR24346">
    <property type="entry name" value="MAP/MICROTUBULE AFFINITY-REGULATING KINASE"/>
    <property type="match status" value="1"/>
</dbReference>
<dbReference type="GO" id="GO:0005737">
    <property type="term" value="C:cytoplasm"/>
    <property type="evidence" value="ECO:0007669"/>
    <property type="project" value="TreeGrafter"/>
</dbReference>
<dbReference type="InterPro" id="IPR011009">
    <property type="entry name" value="Kinase-like_dom_sf"/>
</dbReference>
<sequence>MSSGADRRVCVVVLGDIGRSPRMQYHSISLSNHFAVDLIGFEEPAFSADFSHCVDSGGAAGGKGGGGAGGAGGGAAGGKGGGGAGGAGGGAAGSAAGGAAGGKGVGKDGVLAPGAAPTDAVADASFDNKKLLYMKGLLKASVERINKEKPSLPKNHRYFSRYTVQMDAIGAIGESALCKVYKAQHQEFKDSTLAVKIYEGEHGIDANTSLWLKILRTLGKKHPNICQTWDVFSGGPNKQILIFQEFANKGSVMAHLEDHYENEHQIGRWLWQLFKALDYLGDIGVSHRSIQPKHILLSHKKLRVKLSGFEFAAIYWNPEKEDIQNIACLPLASRPTDVQTFQAPEMYGDPAKEEFDPLVADVWSIGATAYYMFTEQYPYDIANSADIGPQIQKNVDAIPAITPEGKKCLSEMLKPLATERKHIDKLTADPWMKFKTFKQ</sequence>
<keyword evidence="6" id="KW-1185">Reference proteome</keyword>
<proteinExistence type="predicted"/>
<dbReference type="SMART" id="SM00220">
    <property type="entry name" value="S_TKc"/>
    <property type="match status" value="1"/>
</dbReference>